<dbReference type="RefSeq" id="WP_279746465.1">
    <property type="nucleotide sequence ID" value="NZ_JAOCIL010000001.1"/>
</dbReference>
<gene>
    <name evidence="1" type="ORF">N5I27_03970</name>
</gene>
<dbReference type="EMBL" id="JAOCIL010000001">
    <property type="protein sequence ID" value="MDH1437582.1"/>
    <property type="molecule type" value="Genomic_DNA"/>
</dbReference>
<comment type="caution">
    <text evidence="1">The sequence shown here is derived from an EMBL/GenBank/DDBJ whole genome shotgun (WGS) entry which is preliminary data.</text>
</comment>
<accession>A0AA42QP84</accession>
<dbReference type="AlphaFoldDB" id="A0AA42QP84"/>
<organism evidence="1 2">
    <name type="scientific">Acinetobacter johnsonii</name>
    <dbReference type="NCBI Taxonomy" id="40214"/>
    <lineage>
        <taxon>Bacteria</taxon>
        <taxon>Pseudomonadati</taxon>
        <taxon>Pseudomonadota</taxon>
        <taxon>Gammaproteobacteria</taxon>
        <taxon>Moraxellales</taxon>
        <taxon>Moraxellaceae</taxon>
        <taxon>Acinetobacter</taxon>
    </lineage>
</organism>
<evidence type="ECO:0000313" key="1">
    <source>
        <dbReference type="EMBL" id="MDH1437582.1"/>
    </source>
</evidence>
<evidence type="ECO:0000313" key="2">
    <source>
        <dbReference type="Proteomes" id="UP001161567"/>
    </source>
</evidence>
<sequence>MTLSFNKTSEDASESLTILDKEPEIKKFLKNYEDEDYVWIAEELMFDLGFSENDIRANIFGLRSLNNVKDYALSILKSSRNLTLTLDNLSKSPQRFSSTHLKAIKDSPEKILTSLNLLSSKLPPDFFFSIKNNHIVDVYFLLLFILHFEIHFEDIPYAIRQIATLPKKIDEISHIQVNLNKYIQDENFIEWCYTHLQRNQYRVSTKEKGIIKQTFYISNTPENIEEKKTYIKTYLNLFYIESDQEKLKYKVTLENIKKAWRAKCYREKSKNNKTYHLPITLQARGQLKELATFKNMTDGELLSKLIGDAFLKEMCDENGKKIY</sequence>
<dbReference type="Proteomes" id="UP001161567">
    <property type="component" value="Unassembled WGS sequence"/>
</dbReference>
<name>A0AA42QP84_ACIJO</name>
<protein>
    <submittedName>
        <fullName evidence="1">Uncharacterized protein</fullName>
    </submittedName>
</protein>
<reference evidence="1" key="1">
    <citation type="submission" date="2022-09" db="EMBL/GenBank/DDBJ databases">
        <title>Intensive care unit water sources are persistently colonized with multi-drug resistant bacteria and are the site of extensive horizontal gene transfer of antibiotic resistance genes.</title>
        <authorList>
            <person name="Diorio-Toth L."/>
        </authorList>
    </citation>
    <scope>NUCLEOTIDE SEQUENCE</scope>
    <source>
        <strain evidence="1">GD03725</strain>
    </source>
</reference>
<proteinExistence type="predicted"/>